<dbReference type="RefSeq" id="WP_263545414.1">
    <property type="nucleotide sequence ID" value="NZ_JAOVZO020000017.1"/>
</dbReference>
<evidence type="ECO:0000313" key="2">
    <source>
        <dbReference type="EMBL" id="MDC8013201.1"/>
    </source>
</evidence>
<evidence type="ECO:0000313" key="3">
    <source>
        <dbReference type="Proteomes" id="UP001139971"/>
    </source>
</evidence>
<name>A0A9X3YLJ1_9GAMM</name>
<dbReference type="EMBL" id="JAOVZO020000017">
    <property type="protein sequence ID" value="MDC8013201.1"/>
    <property type="molecule type" value="Genomic_DNA"/>
</dbReference>
<protein>
    <submittedName>
        <fullName evidence="2">Uncharacterized protein</fullName>
    </submittedName>
</protein>
<dbReference type="AlphaFoldDB" id="A0A9X3YLJ1"/>
<feature type="chain" id="PRO_5040743003" evidence="1">
    <location>
        <begin position="23"/>
        <end position="170"/>
    </location>
</feature>
<organism evidence="2 3">
    <name type="scientific">Tahibacter soli</name>
    <dbReference type="NCBI Taxonomy" id="2983605"/>
    <lineage>
        <taxon>Bacteria</taxon>
        <taxon>Pseudomonadati</taxon>
        <taxon>Pseudomonadota</taxon>
        <taxon>Gammaproteobacteria</taxon>
        <taxon>Lysobacterales</taxon>
        <taxon>Rhodanobacteraceae</taxon>
        <taxon>Tahibacter</taxon>
    </lineage>
</organism>
<proteinExistence type="predicted"/>
<reference evidence="2" key="1">
    <citation type="submission" date="2023-02" db="EMBL/GenBank/DDBJ databases">
        <title>Tahibacter soli sp. nov. isolated from soil.</title>
        <authorList>
            <person name="Baek J.H."/>
            <person name="Lee J.K."/>
            <person name="Choi D.G."/>
            <person name="Jeon C.O."/>
        </authorList>
    </citation>
    <scope>NUCLEOTIDE SEQUENCE</scope>
    <source>
        <strain evidence="2">BL</strain>
    </source>
</reference>
<accession>A0A9X3YLJ1</accession>
<comment type="caution">
    <text evidence="2">The sequence shown here is derived from an EMBL/GenBank/DDBJ whole genome shotgun (WGS) entry which is preliminary data.</text>
</comment>
<dbReference type="Proteomes" id="UP001139971">
    <property type="component" value="Unassembled WGS sequence"/>
</dbReference>
<keyword evidence="1" id="KW-0732">Signal</keyword>
<sequence>MNTLVRIAAAVAGLYGAGIAVAATHEPLPDGVALRELVRHYRAPTDALGYHYSGVSLPAALTGYAPQSSLGFVSETPFAGSRPLYACLVPSRYEDASPFTSSDANCEGRAAIPGAAVVGHVAAAPLAGTVPLYRCHFAGGGRLDHFDTLSDDCDGDKRARPDGVLGYVFL</sequence>
<feature type="signal peptide" evidence="1">
    <location>
        <begin position="1"/>
        <end position="22"/>
    </location>
</feature>
<evidence type="ECO:0000256" key="1">
    <source>
        <dbReference type="SAM" id="SignalP"/>
    </source>
</evidence>
<keyword evidence="3" id="KW-1185">Reference proteome</keyword>
<gene>
    <name evidence="2" type="ORF">OD750_011695</name>
</gene>